<organism evidence="2">
    <name type="scientific">marine sediment metagenome</name>
    <dbReference type="NCBI Taxonomy" id="412755"/>
    <lineage>
        <taxon>unclassified sequences</taxon>
        <taxon>metagenomes</taxon>
        <taxon>ecological metagenomes</taxon>
    </lineage>
</organism>
<feature type="region of interest" description="Disordered" evidence="1">
    <location>
        <begin position="39"/>
        <end position="58"/>
    </location>
</feature>
<reference evidence="2" key="1">
    <citation type="journal article" date="2015" name="Nature">
        <title>Complex archaea that bridge the gap between prokaryotes and eukaryotes.</title>
        <authorList>
            <person name="Spang A."/>
            <person name="Saw J.H."/>
            <person name="Jorgensen S.L."/>
            <person name="Zaremba-Niedzwiedzka K."/>
            <person name="Martijn J."/>
            <person name="Lind A.E."/>
            <person name="van Eijk R."/>
            <person name="Schleper C."/>
            <person name="Guy L."/>
            <person name="Ettema T.J."/>
        </authorList>
    </citation>
    <scope>NUCLEOTIDE SEQUENCE</scope>
</reference>
<gene>
    <name evidence="2" type="ORF">LCGC14_1456750</name>
</gene>
<sequence>MQNIESMEALVVEIKKETKSCRDNTLSKLDALYKVLQEDAENSEETTASAPAEAELGG</sequence>
<dbReference type="EMBL" id="LAZR01010095">
    <property type="protein sequence ID" value="KKM68847.1"/>
    <property type="molecule type" value="Genomic_DNA"/>
</dbReference>
<proteinExistence type="predicted"/>
<protein>
    <submittedName>
        <fullName evidence="2">Uncharacterized protein</fullName>
    </submittedName>
</protein>
<accession>A0A0F9MI78</accession>
<evidence type="ECO:0000313" key="2">
    <source>
        <dbReference type="EMBL" id="KKM68847.1"/>
    </source>
</evidence>
<comment type="caution">
    <text evidence="2">The sequence shown here is derived from an EMBL/GenBank/DDBJ whole genome shotgun (WGS) entry which is preliminary data.</text>
</comment>
<feature type="compositionally biased region" description="Low complexity" evidence="1">
    <location>
        <begin position="45"/>
        <end position="58"/>
    </location>
</feature>
<dbReference type="AlphaFoldDB" id="A0A0F9MI78"/>
<name>A0A0F9MI78_9ZZZZ</name>
<evidence type="ECO:0000256" key="1">
    <source>
        <dbReference type="SAM" id="MobiDB-lite"/>
    </source>
</evidence>